<dbReference type="GO" id="GO:0016301">
    <property type="term" value="F:kinase activity"/>
    <property type="evidence" value="ECO:0007669"/>
    <property type="project" value="UniProtKB-KW"/>
</dbReference>
<dbReference type="CDD" id="cd07773">
    <property type="entry name" value="ASKHA_NBD_FGGY_FK"/>
    <property type="match status" value="1"/>
</dbReference>
<name>A0A0F9UYW7_9ZZZZ</name>
<evidence type="ECO:0000313" key="5">
    <source>
        <dbReference type="EMBL" id="KKN92737.1"/>
    </source>
</evidence>
<dbReference type="Gene3D" id="3.30.420.40">
    <property type="match status" value="2"/>
</dbReference>
<evidence type="ECO:0000256" key="2">
    <source>
        <dbReference type="ARBA" id="ARBA00022777"/>
    </source>
</evidence>
<reference evidence="5" key="1">
    <citation type="journal article" date="2015" name="Nature">
        <title>Complex archaea that bridge the gap between prokaryotes and eukaryotes.</title>
        <authorList>
            <person name="Spang A."/>
            <person name="Saw J.H."/>
            <person name="Jorgensen S.L."/>
            <person name="Zaremba-Niedzwiedzka K."/>
            <person name="Martijn J."/>
            <person name="Lind A.E."/>
            <person name="van Eijk R."/>
            <person name="Schleper C."/>
            <person name="Guy L."/>
            <person name="Ettema T.J."/>
        </authorList>
    </citation>
    <scope>NUCLEOTIDE SEQUENCE</scope>
</reference>
<dbReference type="PANTHER" id="PTHR43095">
    <property type="entry name" value="SUGAR KINASE"/>
    <property type="match status" value="1"/>
</dbReference>
<dbReference type="SUPFAM" id="SSF53067">
    <property type="entry name" value="Actin-like ATPase domain"/>
    <property type="match status" value="2"/>
</dbReference>
<dbReference type="EMBL" id="LAZR01000092">
    <property type="protein sequence ID" value="KKN92737.1"/>
    <property type="molecule type" value="Genomic_DNA"/>
</dbReference>
<accession>A0A0F9UYW7</accession>
<sequence>MFCGLDLGTTNINALLVDAQGSVVARSSSPVSINHTAGGGVEQDIDEIWSATISALKGLGSPDQRAAVRAVGISSQGGAMQITDAAGKAVGPVISWLDGRAGEYNQQLTDRLGREWFVQHVGHACSNLCLGQLLRLQDESPALLAGSNRIGFVGDVIVSRLAGRAAHDATSLSIAWLYNPSLRDADPEALKLVGVSADQLPALLPVGEAAGGLLESVAGETGLPADVPISAAVHDQYAAALGSGSVHVGDVMFGAGTAWVLLATTDRLAPPVTDSAFVCTHVIDGLYGQMLSMVNGGSAFAWAVDVLGLSDKTGDELDAMMADVPAGCQGLRCRPTLASGAGAEAGGGRLDGLRLSHTPVHVLRAVAEGLACEFARYLGFLTAAGLPVSRLVMTGGAAASSVTPQILADATGLPLTCCTETDTSAFGAAVIATGLVETETNLATISERLAPGAKQFQPGGDRAVYGPIVEAYIAGRGE</sequence>
<protein>
    <recommendedName>
        <fullName evidence="6">Carbohydrate kinase FGGY N-terminal domain-containing protein</fullName>
    </recommendedName>
</protein>
<dbReference type="InterPro" id="IPR018485">
    <property type="entry name" value="FGGY_C"/>
</dbReference>
<dbReference type="InterPro" id="IPR050406">
    <property type="entry name" value="FGGY_Carb_Kinase"/>
</dbReference>
<dbReference type="AlphaFoldDB" id="A0A0F9UYW7"/>
<keyword evidence="1" id="KW-0808">Transferase</keyword>
<dbReference type="InterPro" id="IPR000577">
    <property type="entry name" value="Carb_kinase_FGGY"/>
</dbReference>
<evidence type="ECO:0008006" key="6">
    <source>
        <dbReference type="Google" id="ProtNLM"/>
    </source>
</evidence>
<evidence type="ECO:0000259" key="3">
    <source>
        <dbReference type="Pfam" id="PF00370"/>
    </source>
</evidence>
<dbReference type="InterPro" id="IPR043129">
    <property type="entry name" value="ATPase_NBD"/>
</dbReference>
<keyword evidence="2" id="KW-0418">Kinase</keyword>
<comment type="caution">
    <text evidence="5">The sequence shown here is derived from an EMBL/GenBank/DDBJ whole genome shotgun (WGS) entry which is preliminary data.</text>
</comment>
<proteinExistence type="predicted"/>
<dbReference type="PANTHER" id="PTHR43095:SF5">
    <property type="entry name" value="XYLULOSE KINASE"/>
    <property type="match status" value="1"/>
</dbReference>
<gene>
    <name evidence="5" type="ORF">LCGC14_0204800</name>
</gene>
<evidence type="ECO:0000259" key="4">
    <source>
        <dbReference type="Pfam" id="PF02782"/>
    </source>
</evidence>
<organism evidence="5">
    <name type="scientific">marine sediment metagenome</name>
    <dbReference type="NCBI Taxonomy" id="412755"/>
    <lineage>
        <taxon>unclassified sequences</taxon>
        <taxon>metagenomes</taxon>
        <taxon>ecological metagenomes</taxon>
    </lineage>
</organism>
<dbReference type="GO" id="GO:0005975">
    <property type="term" value="P:carbohydrate metabolic process"/>
    <property type="evidence" value="ECO:0007669"/>
    <property type="project" value="InterPro"/>
</dbReference>
<dbReference type="PIRSF" id="PIRSF000538">
    <property type="entry name" value="GlpK"/>
    <property type="match status" value="1"/>
</dbReference>
<dbReference type="Pfam" id="PF00370">
    <property type="entry name" value="FGGY_N"/>
    <property type="match status" value="1"/>
</dbReference>
<dbReference type="Pfam" id="PF02782">
    <property type="entry name" value="FGGY_C"/>
    <property type="match status" value="1"/>
</dbReference>
<feature type="domain" description="Carbohydrate kinase FGGY C-terminal" evidence="4">
    <location>
        <begin position="255"/>
        <end position="432"/>
    </location>
</feature>
<evidence type="ECO:0000256" key="1">
    <source>
        <dbReference type="ARBA" id="ARBA00022679"/>
    </source>
</evidence>
<dbReference type="InterPro" id="IPR018484">
    <property type="entry name" value="FGGY_N"/>
</dbReference>
<feature type="domain" description="Carbohydrate kinase FGGY N-terminal" evidence="3">
    <location>
        <begin position="1"/>
        <end position="242"/>
    </location>
</feature>